<feature type="region of interest" description="Disordered" evidence="1">
    <location>
        <begin position="468"/>
        <end position="487"/>
    </location>
</feature>
<dbReference type="PANTHER" id="PTHR13318">
    <property type="entry name" value="PARTNER OF PAIRED, ISOFORM B-RELATED"/>
    <property type="match status" value="1"/>
</dbReference>
<feature type="compositionally biased region" description="Gly residues" evidence="1">
    <location>
        <begin position="174"/>
        <end position="185"/>
    </location>
</feature>
<dbReference type="InterPro" id="IPR006553">
    <property type="entry name" value="Leu-rich_rpt_Cys-con_subtyp"/>
</dbReference>
<evidence type="ECO:0000313" key="3">
    <source>
        <dbReference type="Proteomes" id="UP000011116"/>
    </source>
</evidence>
<dbReference type="Gramene" id="HORVU.MOREX.r2.7HG0610790.1">
    <property type="protein sequence ID" value="HORVU.MOREX.r2.7HG0610790.1"/>
    <property type="gene ID" value="HORVU.MOREX.r2.7HG0610790"/>
</dbReference>
<dbReference type="SMR" id="A0A8I6Z6A3"/>
<feature type="compositionally biased region" description="Low complexity" evidence="1">
    <location>
        <begin position="109"/>
        <end position="120"/>
    </location>
</feature>
<feature type="compositionally biased region" description="Low complexity" evidence="1">
    <location>
        <begin position="75"/>
        <end position="87"/>
    </location>
</feature>
<sequence length="927" mass="98550">MRRRPTRARATIAPAPAPAPAPQSPPASMGGLPSTPAPSPSTSVSLGLGSPATADDDGALKSPAVDAPRRSLRLAGAASPDTPAPASSDRDGASSGPDRKRNGRPRVSARAAALAADASADGGGELGSDDGGRGEARAWGGTGGGSSVRGTRMSLRPGSRLGKRPVEPDVHAGMGLGPDGGGSGPGRKVHDEMLHQRAEATAKRRKGVSAWLADYVADSESDSDDDFVLPSAGTPAGAADYVPDSESDMEDFVPPGGHGMKVPANLFSPFNLTEPNGVAIGSRMTGEGSDGSLRAHKVKIGQVNDRDEQPFSKESMLMHDSAEEAAGGIVKPLASDADTVFVDMDLSEEVLRHGPGNRGKGNEKLVLGNNDSGASASVRTRASTRTRKFSCDDKGKGKMAVDEVLLPQNSSGDEMDSEPVIFEENQSVSGAAADADVEPLWKKAARERAIKLAPKFAFFKADEVVHSDEDDAEELEPAADAQDWPGPYSTAMRIMDDRDAKLRARELNPSSKLDNGADNVISWTPLKNKKAPLRPVPSLASLCMQTLASHAEGIESLGGIPEELKHKLLTELCRSRKMNTHLLTEILCDNPVALQLSECSWLSEDDFETVFGKCMTESLEVLQLDLSGRCMPDYILPATLAKVPNCMPLLRKISLMGNYRLSDNGLDKLISTAPSLSSLNLSECSLLTSTGIENLANTLQSVLRELYINDCLNVDAMMILPALKKIKHLEVLSMSGIQSVCDKFVNELIPIHGSNIRELAFAGCLKLTSSSIKTIGVNCPQLSSLDIRNLNRLRDSAMRYLRDGCRLIKKLKLQKSTFSDEALSQFLEESGGSLSELSLNNIEKVGNLTARAIVLKCSVCLEVLDVSFCRGLTNDALGLIVDSCSSLRTLKLFGCTQITDIFLKGHSNSLVKIIGTEGSILEQLGCH</sequence>
<feature type="compositionally biased region" description="Basic and acidic residues" evidence="1">
    <location>
        <begin position="88"/>
        <end position="100"/>
    </location>
</feature>
<dbReference type="SUPFAM" id="SSF52047">
    <property type="entry name" value="RNI-like"/>
    <property type="match status" value="1"/>
</dbReference>
<feature type="region of interest" description="Disordered" evidence="1">
    <location>
        <begin position="1"/>
        <end position="189"/>
    </location>
</feature>
<dbReference type="SMART" id="SM00367">
    <property type="entry name" value="LRR_CC"/>
    <property type="match status" value="6"/>
</dbReference>
<feature type="compositionally biased region" description="Pro residues" evidence="1">
    <location>
        <begin position="15"/>
        <end position="25"/>
    </location>
</feature>
<evidence type="ECO:0000313" key="2">
    <source>
        <dbReference type="EnsemblPlants" id="HORVU.MOREX.r3.7HG0736350.1"/>
    </source>
</evidence>
<accession>A0A8I6Z6A3</accession>
<dbReference type="PANTHER" id="PTHR13318:SF255">
    <property type="entry name" value="OS08G0459100 PROTEIN"/>
    <property type="match status" value="1"/>
</dbReference>
<feature type="region of interest" description="Disordered" evidence="1">
    <location>
        <begin position="352"/>
        <end position="394"/>
    </location>
</feature>
<feature type="region of interest" description="Disordered" evidence="1">
    <location>
        <begin position="220"/>
        <end position="249"/>
    </location>
</feature>
<reference evidence="3" key="1">
    <citation type="journal article" date="2012" name="Nature">
        <title>A physical, genetic and functional sequence assembly of the barley genome.</title>
        <authorList>
            <consortium name="The International Barley Genome Sequencing Consortium"/>
            <person name="Mayer K.F."/>
            <person name="Waugh R."/>
            <person name="Brown J.W."/>
            <person name="Schulman A."/>
            <person name="Langridge P."/>
            <person name="Platzer M."/>
            <person name="Fincher G.B."/>
            <person name="Muehlbauer G.J."/>
            <person name="Sato K."/>
            <person name="Close T.J."/>
            <person name="Wise R.P."/>
            <person name="Stein N."/>
        </authorList>
    </citation>
    <scope>NUCLEOTIDE SEQUENCE [LARGE SCALE GENOMIC DNA]</scope>
    <source>
        <strain evidence="3">cv. Morex</strain>
    </source>
</reference>
<reference evidence="2" key="3">
    <citation type="submission" date="2022-01" db="UniProtKB">
        <authorList>
            <consortium name="EnsemblPlants"/>
        </authorList>
    </citation>
    <scope>IDENTIFICATION</scope>
    <source>
        <strain evidence="2">subsp. vulgare</strain>
    </source>
</reference>
<dbReference type="EnsemblPlants" id="HORVU.MOREX.r3.7HG0736350.1">
    <property type="protein sequence ID" value="HORVU.MOREX.r3.7HG0736350.1"/>
    <property type="gene ID" value="HORVU.MOREX.r3.7HG0736350"/>
</dbReference>
<organism evidence="2 3">
    <name type="scientific">Hordeum vulgare subsp. vulgare</name>
    <name type="common">Domesticated barley</name>
    <dbReference type="NCBI Taxonomy" id="112509"/>
    <lineage>
        <taxon>Eukaryota</taxon>
        <taxon>Viridiplantae</taxon>
        <taxon>Streptophyta</taxon>
        <taxon>Embryophyta</taxon>
        <taxon>Tracheophyta</taxon>
        <taxon>Spermatophyta</taxon>
        <taxon>Magnoliopsida</taxon>
        <taxon>Liliopsida</taxon>
        <taxon>Poales</taxon>
        <taxon>Poaceae</taxon>
        <taxon>BOP clade</taxon>
        <taxon>Pooideae</taxon>
        <taxon>Triticodae</taxon>
        <taxon>Triticeae</taxon>
        <taxon>Hordeinae</taxon>
        <taxon>Hordeum</taxon>
    </lineage>
</organism>
<dbReference type="GO" id="GO:0031146">
    <property type="term" value="P:SCF-dependent proteasomal ubiquitin-dependent protein catabolic process"/>
    <property type="evidence" value="ECO:0000318"/>
    <property type="project" value="GO_Central"/>
</dbReference>
<keyword evidence="3" id="KW-1185">Reference proteome</keyword>
<dbReference type="Gene3D" id="3.80.10.10">
    <property type="entry name" value="Ribonuclease Inhibitor"/>
    <property type="match status" value="3"/>
</dbReference>
<feature type="compositionally biased region" description="Acidic residues" evidence="1">
    <location>
        <begin position="468"/>
        <end position="477"/>
    </location>
</feature>
<dbReference type="GO" id="GO:0019005">
    <property type="term" value="C:SCF ubiquitin ligase complex"/>
    <property type="evidence" value="ECO:0000318"/>
    <property type="project" value="GO_Central"/>
</dbReference>
<dbReference type="Gramene" id="HORVU.MOREX.r3.7HG0736350.1">
    <property type="protein sequence ID" value="HORVU.MOREX.r3.7HG0736350.1"/>
    <property type="gene ID" value="HORVU.MOREX.r3.7HG0736350"/>
</dbReference>
<name>A0A8I6Z6A3_HORVV</name>
<dbReference type="InterPro" id="IPR032675">
    <property type="entry name" value="LRR_dom_sf"/>
</dbReference>
<proteinExistence type="predicted"/>
<dbReference type="Proteomes" id="UP000011116">
    <property type="component" value="Chromosome 7H"/>
</dbReference>
<evidence type="ECO:0000256" key="1">
    <source>
        <dbReference type="SAM" id="MobiDB-lite"/>
    </source>
</evidence>
<dbReference type="AlphaFoldDB" id="A0A8I6Z6A3"/>
<reference evidence="2" key="2">
    <citation type="submission" date="2020-10" db="EMBL/GenBank/DDBJ databases">
        <authorList>
            <person name="Scholz U."/>
            <person name="Mascher M."/>
            <person name="Fiebig A."/>
        </authorList>
    </citation>
    <scope>NUCLEOTIDE SEQUENCE [LARGE SCALE GENOMIC DNA]</scope>
    <source>
        <strain evidence="2">cv. Morex</strain>
    </source>
</reference>
<protein>
    <submittedName>
        <fullName evidence="2">Uncharacterized protein</fullName>
    </submittedName>
</protein>